<dbReference type="PROSITE" id="PS50887">
    <property type="entry name" value="GGDEF"/>
    <property type="match status" value="1"/>
</dbReference>
<dbReference type="PANTHER" id="PTHR45138">
    <property type="entry name" value="REGULATORY COMPONENTS OF SENSORY TRANSDUCTION SYSTEM"/>
    <property type="match status" value="1"/>
</dbReference>
<proteinExistence type="predicted"/>
<reference evidence="3 4" key="1">
    <citation type="submission" date="2017-11" db="EMBL/GenBank/DDBJ databases">
        <title>Genome-resolved metagenomics identifies genetic mobility, metabolic interactions, and unexpected diversity in perchlorate-reducing communities.</title>
        <authorList>
            <person name="Barnum T.P."/>
            <person name="Figueroa I.A."/>
            <person name="Carlstrom C.I."/>
            <person name="Lucas L.N."/>
            <person name="Engelbrektson A.L."/>
            <person name="Coates J.D."/>
        </authorList>
    </citation>
    <scope>NUCLEOTIDE SEQUENCE [LARGE SCALE GENOMIC DNA]</scope>
    <source>
        <strain evidence="3">BM706</strain>
    </source>
</reference>
<organism evidence="3 4">
    <name type="scientific">Muiribacterium halophilum</name>
    <dbReference type="NCBI Taxonomy" id="2053465"/>
    <lineage>
        <taxon>Bacteria</taxon>
        <taxon>Candidatus Muiribacteriota</taxon>
        <taxon>Candidatus Muiribacteriia</taxon>
        <taxon>Candidatus Muiribacteriales</taxon>
        <taxon>Candidatus Muiribacteriaceae</taxon>
        <taxon>Candidatus Muiribacterium</taxon>
    </lineage>
</organism>
<evidence type="ECO:0000313" key="4">
    <source>
        <dbReference type="Proteomes" id="UP000234857"/>
    </source>
</evidence>
<evidence type="ECO:0000256" key="1">
    <source>
        <dbReference type="SAM" id="MobiDB-lite"/>
    </source>
</evidence>
<dbReference type="InterPro" id="IPR029787">
    <property type="entry name" value="Nucleotide_cyclase"/>
</dbReference>
<evidence type="ECO:0000259" key="2">
    <source>
        <dbReference type="PROSITE" id="PS50887"/>
    </source>
</evidence>
<dbReference type="PANTHER" id="PTHR45138:SF9">
    <property type="entry name" value="DIGUANYLATE CYCLASE DGCM-RELATED"/>
    <property type="match status" value="1"/>
</dbReference>
<feature type="compositionally biased region" description="Basic and acidic residues" evidence="1">
    <location>
        <begin position="287"/>
        <end position="300"/>
    </location>
</feature>
<dbReference type="CDD" id="cd01949">
    <property type="entry name" value="GGDEF"/>
    <property type="match status" value="1"/>
</dbReference>
<dbReference type="Pfam" id="PF00990">
    <property type="entry name" value="GGDEF"/>
    <property type="match status" value="1"/>
</dbReference>
<dbReference type="SMART" id="SM00065">
    <property type="entry name" value="GAF"/>
    <property type="match status" value="1"/>
</dbReference>
<dbReference type="GO" id="GO:0052621">
    <property type="term" value="F:diguanylate cyclase activity"/>
    <property type="evidence" value="ECO:0007669"/>
    <property type="project" value="TreeGrafter"/>
</dbReference>
<feature type="region of interest" description="Disordered" evidence="1">
    <location>
        <begin position="281"/>
        <end position="300"/>
    </location>
</feature>
<dbReference type="InterPro" id="IPR029016">
    <property type="entry name" value="GAF-like_dom_sf"/>
</dbReference>
<comment type="caution">
    <text evidence="3">The sequence shown here is derived from an EMBL/GenBank/DDBJ whole genome shotgun (WGS) entry which is preliminary data.</text>
</comment>
<dbReference type="GO" id="GO:0043709">
    <property type="term" value="P:cell adhesion involved in single-species biofilm formation"/>
    <property type="evidence" value="ECO:0007669"/>
    <property type="project" value="TreeGrafter"/>
</dbReference>
<dbReference type="FunFam" id="3.30.70.270:FF:000001">
    <property type="entry name" value="Diguanylate cyclase domain protein"/>
    <property type="match status" value="1"/>
</dbReference>
<dbReference type="Gene3D" id="3.30.70.270">
    <property type="match status" value="1"/>
</dbReference>
<name>A0A2N5ZC51_MUIH1</name>
<dbReference type="InterPro" id="IPR000160">
    <property type="entry name" value="GGDEF_dom"/>
</dbReference>
<gene>
    <name evidence="3" type="ORF">C0601_11455</name>
</gene>
<dbReference type="Gene3D" id="3.30.450.40">
    <property type="match status" value="1"/>
</dbReference>
<dbReference type="InterPro" id="IPR003018">
    <property type="entry name" value="GAF"/>
</dbReference>
<protein>
    <recommendedName>
        <fullName evidence="2">GGDEF domain-containing protein</fullName>
    </recommendedName>
</protein>
<dbReference type="SUPFAM" id="SSF55781">
    <property type="entry name" value="GAF domain-like"/>
    <property type="match status" value="1"/>
</dbReference>
<dbReference type="GO" id="GO:1902201">
    <property type="term" value="P:negative regulation of bacterial-type flagellum-dependent cell motility"/>
    <property type="evidence" value="ECO:0007669"/>
    <property type="project" value="TreeGrafter"/>
</dbReference>
<dbReference type="InterPro" id="IPR050469">
    <property type="entry name" value="Diguanylate_Cyclase"/>
</dbReference>
<dbReference type="NCBIfam" id="TIGR00254">
    <property type="entry name" value="GGDEF"/>
    <property type="match status" value="1"/>
</dbReference>
<dbReference type="SUPFAM" id="SSF55073">
    <property type="entry name" value="Nucleotide cyclase"/>
    <property type="match status" value="1"/>
</dbReference>
<dbReference type="EMBL" id="PKTG01000122">
    <property type="protein sequence ID" value="PLX16229.1"/>
    <property type="molecule type" value="Genomic_DNA"/>
</dbReference>
<evidence type="ECO:0000313" key="3">
    <source>
        <dbReference type="EMBL" id="PLX16229.1"/>
    </source>
</evidence>
<sequence>MLYDDETEMLKIEASHGLPEDLSGETLINPNKGIVGWVIRTGKPLLIKDTLKEAGFEKMKGRKAESGTLLSAPLKVKDKLLGVINVSKSVPNIYTENDKELFAAIALQAAIAIEKAILYRMAITDGLTKLYIHRYFQQRFDEELKRAIRYKKPLSFIMFDIDHFKNFNDTYGHQVGDRVLKTVARIIEKSVRDVDIPARYGGEEFAVILPDQDCEMAMTPTERIRKNIQDYPFYVEDKRVQITVSLGVSGYPEHSEDKTELIEFADTALYISKESGRNQTSIFTPDMPKKLEELKKGNKE</sequence>
<accession>A0A2N5ZC51</accession>
<dbReference type="AlphaFoldDB" id="A0A2N5ZC51"/>
<dbReference type="Proteomes" id="UP000234857">
    <property type="component" value="Unassembled WGS sequence"/>
</dbReference>
<dbReference type="SMART" id="SM00267">
    <property type="entry name" value="GGDEF"/>
    <property type="match status" value="1"/>
</dbReference>
<dbReference type="Pfam" id="PF13185">
    <property type="entry name" value="GAF_2"/>
    <property type="match status" value="1"/>
</dbReference>
<dbReference type="GO" id="GO:0005886">
    <property type="term" value="C:plasma membrane"/>
    <property type="evidence" value="ECO:0007669"/>
    <property type="project" value="TreeGrafter"/>
</dbReference>
<dbReference type="InterPro" id="IPR043128">
    <property type="entry name" value="Rev_trsase/Diguanyl_cyclase"/>
</dbReference>
<feature type="domain" description="GGDEF" evidence="2">
    <location>
        <begin position="152"/>
        <end position="285"/>
    </location>
</feature>